<protein>
    <submittedName>
        <fullName evidence="1">Uncharacterized protein</fullName>
    </submittedName>
</protein>
<dbReference type="Proteomes" id="UP001597322">
    <property type="component" value="Unassembled WGS sequence"/>
</dbReference>
<reference evidence="2" key="1">
    <citation type="journal article" date="2019" name="Int. J. Syst. Evol. Microbiol.">
        <title>The Global Catalogue of Microorganisms (GCM) 10K type strain sequencing project: providing services to taxonomists for standard genome sequencing and annotation.</title>
        <authorList>
            <consortium name="The Broad Institute Genomics Platform"/>
            <consortium name="The Broad Institute Genome Sequencing Center for Infectious Disease"/>
            <person name="Wu L."/>
            <person name="Ma J."/>
        </authorList>
    </citation>
    <scope>NUCLEOTIDE SEQUENCE [LARGE SCALE GENOMIC DNA]</scope>
    <source>
        <strain evidence="2">CG52</strain>
    </source>
</reference>
<accession>A0ABW4LYW9</accession>
<proteinExistence type="predicted"/>
<organism evidence="1 2">
    <name type="scientific">Rhizobium helianthi</name>
    <dbReference type="NCBI Taxonomy" id="1132695"/>
    <lineage>
        <taxon>Bacteria</taxon>
        <taxon>Pseudomonadati</taxon>
        <taxon>Pseudomonadota</taxon>
        <taxon>Alphaproteobacteria</taxon>
        <taxon>Hyphomicrobiales</taxon>
        <taxon>Rhizobiaceae</taxon>
        <taxon>Rhizobium/Agrobacterium group</taxon>
        <taxon>Rhizobium</taxon>
    </lineage>
</organism>
<gene>
    <name evidence="1" type="ORF">ACFSE1_02805</name>
</gene>
<name>A0ABW4LYW9_9HYPH</name>
<comment type="caution">
    <text evidence="1">The sequence shown here is derived from an EMBL/GenBank/DDBJ whole genome shotgun (WGS) entry which is preliminary data.</text>
</comment>
<dbReference type="RefSeq" id="WP_377396219.1">
    <property type="nucleotide sequence ID" value="NZ_JBHUEQ010000003.1"/>
</dbReference>
<evidence type="ECO:0000313" key="2">
    <source>
        <dbReference type="Proteomes" id="UP001597322"/>
    </source>
</evidence>
<dbReference type="EMBL" id="JBHUEQ010000003">
    <property type="protein sequence ID" value="MFD1744382.1"/>
    <property type="molecule type" value="Genomic_DNA"/>
</dbReference>
<sequence>MLAVLILSAVLMSVVLELALEIVRSGNLWQKPERQMNGAFRVASEDKG</sequence>
<keyword evidence="2" id="KW-1185">Reference proteome</keyword>
<evidence type="ECO:0000313" key="1">
    <source>
        <dbReference type="EMBL" id="MFD1744382.1"/>
    </source>
</evidence>